<comment type="similarity">
    <text evidence="1">Belongs to the arrestin family. PalF/RIM8 subfamily.</text>
</comment>
<feature type="region of interest" description="Disordered" evidence="2">
    <location>
        <begin position="571"/>
        <end position="639"/>
    </location>
</feature>
<sequence length="887" mass="95039">NGTSNGTSNGTTTAPATSGKRRFLWHLRRPFKSMSRTLTDFHILPKEPHKTHAPGDMIEGWVVLVTEKPIRITHLTVALHGYVRVFKTTTAVRDSVEPPTGPSSVQYHGNGYATLFQDEQVLCGEGKLDRGRYRFGFSLLFPKHSLPSSINFERGTICYDIVATMVRPTTLDPKLQCNREVILLEKIDIGTVRIPKAKSVVLEPISKSRKRHRKRLNVGLEKAPSIEKSVSFDQRTNTPEAIAGGALPDAEDVESIQQSVISEDQRPTGQSEQGDIRSEASTETGTGSTGTNTGTGTGTGASLRFGDGSGASNAGSGTPTNSHISIKAASTIRADLELTKGGFLPGDTVTVKVSVQHNRRMKSMHGIIVTLFRQTRIDTSPLASLFNPTLTKDQYKKLLNDESFPKSKTGLGGLSLSSTSSISIFRKDLQQNVLPLIVNPTTHDCSVAVTIRIPESVFPTISNVPGEMVSFKYYLEVVLDLGGRLSNQFQSGATASTLLSVPRAPLSMETNSHATQGNMIAPVDTSHLRREKGVIADWFEIIIGTTDSARDAARRAKAKAQAMVPLTADIEPPAQPDFYAGNPQQAPSLASQEDVAPSWPHDSKRPMLPFAGEPSTSSSSSVMRPSLPPPPPINEDAPRYIPRPQIVDESVLTEKERMRRHEMIFLPSHAPVDDGPSAAGPSAAGPSAAVSPSAPPEDDIYGLEGSNIAPIPVPRSSNMEPSAPTLEDLEAPYEAPPPRDALPSSSYVSPLSFSRHPPASSQPAPSAPPATYLPNAASSSANAPSPLGLEDKQELQRLRLLGETSRPPDSPQDHDAGEGGSSSNSGSSTRPSQPSAPANHAAPSVPNLDREDDGLGYDAADPANPRHYFTSYAPTTNGNDQLPAYER</sequence>
<feature type="compositionally biased region" description="Low complexity" evidence="2">
    <location>
        <begin position="281"/>
        <end position="292"/>
    </location>
</feature>
<dbReference type="GO" id="GO:0031625">
    <property type="term" value="F:ubiquitin protein ligase binding"/>
    <property type="evidence" value="ECO:0007669"/>
    <property type="project" value="TreeGrafter"/>
</dbReference>
<dbReference type="SMART" id="SM01017">
    <property type="entry name" value="Arrestin_C"/>
    <property type="match status" value="1"/>
</dbReference>
<evidence type="ECO:0000313" key="5">
    <source>
        <dbReference type="Proteomes" id="UP000033483"/>
    </source>
</evidence>
<keyword evidence="5" id="KW-1185">Reference proteome</keyword>
<protein>
    <recommendedName>
        <fullName evidence="3">Arrestin C-terminal-like domain-containing protein</fullName>
    </recommendedName>
</protein>
<feature type="region of interest" description="Disordered" evidence="2">
    <location>
        <begin position="229"/>
        <end position="323"/>
    </location>
</feature>
<comment type="caution">
    <text evidence="4">The sequence shown here is derived from an EMBL/GenBank/DDBJ whole genome shotgun (WGS) entry which is preliminary data.</text>
</comment>
<dbReference type="PANTHER" id="PTHR11188">
    <property type="entry name" value="ARRESTIN DOMAIN CONTAINING PROTEIN"/>
    <property type="match status" value="1"/>
</dbReference>
<feature type="non-terminal residue" evidence="4">
    <location>
        <position position="887"/>
    </location>
</feature>
<organism evidence="4 5">
    <name type="scientific">Thielaviopsis punctulata</name>
    <dbReference type="NCBI Taxonomy" id="72032"/>
    <lineage>
        <taxon>Eukaryota</taxon>
        <taxon>Fungi</taxon>
        <taxon>Dikarya</taxon>
        <taxon>Ascomycota</taxon>
        <taxon>Pezizomycotina</taxon>
        <taxon>Sordariomycetes</taxon>
        <taxon>Hypocreomycetidae</taxon>
        <taxon>Microascales</taxon>
        <taxon>Ceratocystidaceae</taxon>
        <taxon>Thielaviopsis</taxon>
    </lineage>
</organism>
<feature type="domain" description="Arrestin C-terminal-like" evidence="3">
    <location>
        <begin position="328"/>
        <end position="489"/>
    </location>
</feature>
<accession>A0A0F4ZKS0</accession>
<feature type="compositionally biased region" description="Polar residues" evidence="2">
    <location>
        <begin position="255"/>
        <end position="273"/>
    </location>
</feature>
<feature type="non-terminal residue" evidence="4">
    <location>
        <position position="1"/>
    </location>
</feature>
<feature type="compositionally biased region" description="Low complexity" evidence="2">
    <location>
        <begin position="742"/>
        <end position="764"/>
    </location>
</feature>
<evidence type="ECO:0000256" key="2">
    <source>
        <dbReference type="SAM" id="MobiDB-lite"/>
    </source>
</evidence>
<dbReference type="OrthoDB" id="7785529at2759"/>
<dbReference type="InterPro" id="IPR014752">
    <property type="entry name" value="Arrestin-like_C"/>
</dbReference>
<dbReference type="InterPro" id="IPR050357">
    <property type="entry name" value="Arrestin_domain-protein"/>
</dbReference>
<feature type="compositionally biased region" description="Polar residues" evidence="2">
    <location>
        <begin position="582"/>
        <end position="591"/>
    </location>
</feature>
<evidence type="ECO:0000313" key="4">
    <source>
        <dbReference type="EMBL" id="KKA30815.1"/>
    </source>
</evidence>
<dbReference type="InterPro" id="IPR011022">
    <property type="entry name" value="Arrestin_C-like"/>
</dbReference>
<dbReference type="Gene3D" id="2.60.40.640">
    <property type="match status" value="2"/>
</dbReference>
<name>A0A0F4ZKS0_9PEZI</name>
<dbReference type="GO" id="GO:0030674">
    <property type="term" value="F:protein-macromolecule adaptor activity"/>
    <property type="evidence" value="ECO:0007669"/>
    <property type="project" value="TreeGrafter"/>
</dbReference>
<dbReference type="Pfam" id="PF00339">
    <property type="entry name" value="Arrestin_N"/>
    <property type="match status" value="1"/>
</dbReference>
<dbReference type="GO" id="GO:0005886">
    <property type="term" value="C:plasma membrane"/>
    <property type="evidence" value="ECO:0007669"/>
    <property type="project" value="TreeGrafter"/>
</dbReference>
<evidence type="ECO:0000259" key="3">
    <source>
        <dbReference type="SMART" id="SM01017"/>
    </source>
</evidence>
<feature type="compositionally biased region" description="Low complexity" evidence="2">
    <location>
        <begin position="614"/>
        <end position="625"/>
    </location>
</feature>
<dbReference type="InterPro" id="IPR014756">
    <property type="entry name" value="Ig_E-set"/>
</dbReference>
<evidence type="ECO:0000256" key="1">
    <source>
        <dbReference type="ARBA" id="ARBA00037950"/>
    </source>
</evidence>
<dbReference type="GO" id="GO:0005829">
    <property type="term" value="C:cytosol"/>
    <property type="evidence" value="ECO:0007669"/>
    <property type="project" value="TreeGrafter"/>
</dbReference>
<dbReference type="AlphaFoldDB" id="A0A0F4ZKS0"/>
<dbReference type="InterPro" id="IPR011021">
    <property type="entry name" value="Arrestin-like_N"/>
</dbReference>
<dbReference type="PANTHER" id="PTHR11188:SF161">
    <property type="entry name" value="PH-RESPONSE REGULATOR PROTEIN PALF_RIM8"/>
    <property type="match status" value="1"/>
</dbReference>
<dbReference type="Pfam" id="PF02752">
    <property type="entry name" value="Arrestin_C"/>
    <property type="match status" value="1"/>
</dbReference>
<gene>
    <name evidence="4" type="ORF">TD95_005173</name>
</gene>
<feature type="region of interest" description="Disordered" evidence="2">
    <location>
        <begin position="668"/>
        <end position="887"/>
    </location>
</feature>
<feature type="compositionally biased region" description="Low complexity" evidence="2">
    <location>
        <begin position="774"/>
        <end position="786"/>
    </location>
</feature>
<dbReference type="GO" id="GO:0070086">
    <property type="term" value="P:ubiquitin-dependent endocytosis"/>
    <property type="evidence" value="ECO:0007669"/>
    <property type="project" value="TreeGrafter"/>
</dbReference>
<dbReference type="EMBL" id="LAEV01000224">
    <property type="protein sequence ID" value="KKA30815.1"/>
    <property type="molecule type" value="Genomic_DNA"/>
</dbReference>
<reference evidence="4 5" key="1">
    <citation type="submission" date="2015-03" db="EMBL/GenBank/DDBJ databases">
        <authorList>
            <person name="Radwan O."/>
            <person name="Al-Naeli F.A."/>
            <person name="Rendon G.A."/>
            <person name="Fields C."/>
        </authorList>
    </citation>
    <scope>NUCLEOTIDE SEQUENCE [LARGE SCALE GENOMIC DNA]</scope>
    <source>
        <strain evidence="4">CR-DP1</strain>
    </source>
</reference>
<dbReference type="SUPFAM" id="SSF81296">
    <property type="entry name" value="E set domains"/>
    <property type="match status" value="1"/>
</dbReference>
<feature type="compositionally biased region" description="Low complexity" evidence="2">
    <location>
        <begin position="675"/>
        <end position="692"/>
    </location>
</feature>
<proteinExistence type="inferred from homology"/>
<dbReference type="Proteomes" id="UP000033483">
    <property type="component" value="Unassembled WGS sequence"/>
</dbReference>